<dbReference type="OrthoDB" id="14198at2"/>
<proteinExistence type="predicted"/>
<evidence type="ECO:0000313" key="1">
    <source>
        <dbReference type="EMBL" id="SNZ09882.1"/>
    </source>
</evidence>
<protein>
    <submittedName>
        <fullName evidence="1">Uncharacterized protein</fullName>
    </submittedName>
</protein>
<dbReference type="AlphaFoldDB" id="A0A285NK64"/>
<dbReference type="Proteomes" id="UP000219036">
    <property type="component" value="Unassembled WGS sequence"/>
</dbReference>
<sequence length="117" mass="13838">MLSEIIEKILIEKAKKKETISYRELAEEINRLSEKKIPTGRFLGVTLSRHLHKICEKYYREGKGMLGSIVVNKKSGIPSDGFFRFAQELYSIDLKTDEEKRKFWQNEIKKVFRELKN</sequence>
<dbReference type="EMBL" id="OBEI01000008">
    <property type="protein sequence ID" value="SNZ09882.1"/>
    <property type="molecule type" value="Genomic_DNA"/>
</dbReference>
<keyword evidence="2" id="KW-1185">Reference proteome</keyword>
<organism evidence="1 2">
    <name type="scientific">Persephonella hydrogeniphila</name>
    <dbReference type="NCBI Taxonomy" id="198703"/>
    <lineage>
        <taxon>Bacteria</taxon>
        <taxon>Pseudomonadati</taxon>
        <taxon>Aquificota</taxon>
        <taxon>Aquificia</taxon>
        <taxon>Aquificales</taxon>
        <taxon>Hydrogenothermaceae</taxon>
        <taxon>Persephonella</taxon>
    </lineage>
</organism>
<reference evidence="2" key="1">
    <citation type="submission" date="2017-09" db="EMBL/GenBank/DDBJ databases">
        <authorList>
            <person name="Varghese N."/>
            <person name="Submissions S."/>
        </authorList>
    </citation>
    <scope>NUCLEOTIDE SEQUENCE [LARGE SCALE GENOMIC DNA]</scope>
    <source>
        <strain evidence="2">DSM 15103</strain>
    </source>
</reference>
<dbReference type="RefSeq" id="WP_144020079.1">
    <property type="nucleotide sequence ID" value="NZ_OBEI01000008.1"/>
</dbReference>
<gene>
    <name evidence="1" type="ORF">SAMN06265182_1645</name>
</gene>
<name>A0A285NK64_9AQUI</name>
<accession>A0A285NK64</accession>
<evidence type="ECO:0000313" key="2">
    <source>
        <dbReference type="Proteomes" id="UP000219036"/>
    </source>
</evidence>